<organism evidence="2">
    <name type="scientific">uncultured Caudovirales phage</name>
    <dbReference type="NCBI Taxonomy" id="2100421"/>
    <lineage>
        <taxon>Viruses</taxon>
        <taxon>Duplodnaviria</taxon>
        <taxon>Heunggongvirae</taxon>
        <taxon>Uroviricota</taxon>
        <taxon>Caudoviricetes</taxon>
        <taxon>Peduoviridae</taxon>
        <taxon>Maltschvirus</taxon>
        <taxon>Maltschvirus maltsch</taxon>
    </lineage>
</organism>
<dbReference type="InterPro" id="IPR045384">
    <property type="entry name" value="DUF6527"/>
</dbReference>
<dbReference type="Pfam" id="PF20137">
    <property type="entry name" value="BubE"/>
    <property type="match status" value="1"/>
</dbReference>
<gene>
    <name evidence="2" type="ORF">UFOVP1293_23</name>
    <name evidence="3" type="ORF">UFOVP1644_41</name>
    <name evidence="1" type="ORF">UFOVP860_88</name>
</gene>
<sequence>MKKNAAAFEAADQDDLHKAGAYRFITLDGEHRQGIRFGCPCGCGLVGAVYFIRTNDGGPEWRVTGEWPQASLTPSIGFYGQNSFAQGHHWHGWLRNGVFEEC</sequence>
<evidence type="ECO:0000313" key="3">
    <source>
        <dbReference type="EMBL" id="CAB4222469.1"/>
    </source>
</evidence>
<evidence type="ECO:0000313" key="2">
    <source>
        <dbReference type="EMBL" id="CAB4195256.1"/>
    </source>
</evidence>
<proteinExistence type="predicted"/>
<dbReference type="EMBL" id="LR796812">
    <property type="protein sequence ID" value="CAB4168035.1"/>
    <property type="molecule type" value="Genomic_DNA"/>
</dbReference>
<dbReference type="EMBL" id="LR797244">
    <property type="protein sequence ID" value="CAB4195256.1"/>
    <property type="molecule type" value="Genomic_DNA"/>
</dbReference>
<reference evidence="2" key="1">
    <citation type="submission" date="2020-05" db="EMBL/GenBank/DDBJ databases">
        <authorList>
            <person name="Chiriac C."/>
            <person name="Salcher M."/>
            <person name="Ghai R."/>
            <person name="Kavagutti S V."/>
        </authorList>
    </citation>
    <scope>NUCLEOTIDE SEQUENCE</scope>
</reference>
<protein>
    <submittedName>
        <fullName evidence="2">Uncharacterized protein</fullName>
    </submittedName>
</protein>
<dbReference type="EMBL" id="LR797513">
    <property type="protein sequence ID" value="CAB4222469.1"/>
    <property type="molecule type" value="Genomic_DNA"/>
</dbReference>
<name>A0A6J5RLV3_9CAUD</name>
<accession>A0A6J5RLV3</accession>
<evidence type="ECO:0000313" key="1">
    <source>
        <dbReference type="EMBL" id="CAB4168035.1"/>
    </source>
</evidence>